<evidence type="ECO:0000256" key="2">
    <source>
        <dbReference type="SAM" id="MobiDB-lite"/>
    </source>
</evidence>
<dbReference type="AlphaFoldDB" id="A0A9P9EEY2"/>
<proteinExistence type="predicted"/>
<dbReference type="Proteomes" id="UP000700596">
    <property type="component" value="Unassembled WGS sequence"/>
</dbReference>
<organism evidence="3 4">
    <name type="scientific">Dendryphion nanum</name>
    <dbReference type="NCBI Taxonomy" id="256645"/>
    <lineage>
        <taxon>Eukaryota</taxon>
        <taxon>Fungi</taxon>
        <taxon>Dikarya</taxon>
        <taxon>Ascomycota</taxon>
        <taxon>Pezizomycotina</taxon>
        <taxon>Dothideomycetes</taxon>
        <taxon>Pleosporomycetidae</taxon>
        <taxon>Pleosporales</taxon>
        <taxon>Torulaceae</taxon>
        <taxon>Dendryphion</taxon>
    </lineage>
</organism>
<evidence type="ECO:0000256" key="1">
    <source>
        <dbReference type="SAM" id="Coils"/>
    </source>
</evidence>
<feature type="region of interest" description="Disordered" evidence="2">
    <location>
        <begin position="77"/>
        <end position="98"/>
    </location>
</feature>
<protein>
    <submittedName>
        <fullName evidence="3">Uncharacterized protein</fullName>
    </submittedName>
</protein>
<feature type="non-terminal residue" evidence="3">
    <location>
        <position position="255"/>
    </location>
</feature>
<reference evidence="3" key="1">
    <citation type="journal article" date="2021" name="Nat. Commun.">
        <title>Genetic determinants of endophytism in the Arabidopsis root mycobiome.</title>
        <authorList>
            <person name="Mesny F."/>
            <person name="Miyauchi S."/>
            <person name="Thiergart T."/>
            <person name="Pickel B."/>
            <person name="Atanasova L."/>
            <person name="Karlsson M."/>
            <person name="Huettel B."/>
            <person name="Barry K.W."/>
            <person name="Haridas S."/>
            <person name="Chen C."/>
            <person name="Bauer D."/>
            <person name="Andreopoulos W."/>
            <person name="Pangilinan J."/>
            <person name="LaButti K."/>
            <person name="Riley R."/>
            <person name="Lipzen A."/>
            <person name="Clum A."/>
            <person name="Drula E."/>
            <person name="Henrissat B."/>
            <person name="Kohler A."/>
            <person name="Grigoriev I.V."/>
            <person name="Martin F.M."/>
            <person name="Hacquard S."/>
        </authorList>
    </citation>
    <scope>NUCLEOTIDE SEQUENCE</scope>
    <source>
        <strain evidence="3">MPI-CAGE-CH-0243</strain>
    </source>
</reference>
<evidence type="ECO:0000313" key="4">
    <source>
        <dbReference type="Proteomes" id="UP000700596"/>
    </source>
</evidence>
<dbReference type="EMBL" id="JAGMWT010000001">
    <property type="protein sequence ID" value="KAH7138219.1"/>
    <property type="molecule type" value="Genomic_DNA"/>
</dbReference>
<name>A0A9P9EEY2_9PLEO</name>
<keyword evidence="4" id="KW-1185">Reference proteome</keyword>
<keyword evidence="1" id="KW-0175">Coiled coil</keyword>
<dbReference type="OrthoDB" id="5431474at2759"/>
<gene>
    <name evidence="3" type="ORF">B0J11DRAFT_421373</name>
</gene>
<accession>A0A9P9EEY2</accession>
<feature type="coiled-coil region" evidence="1">
    <location>
        <begin position="4"/>
        <end position="69"/>
    </location>
</feature>
<sequence>MAKLNQSKKNERTLTQTLEEVEKQCAEWQEKASKVDSLEKSTSALQNTIDHLEHRLEIANCEKLDAEEQLFNIHSQRSPFDMKPPKLQMPASTPSDRHNAHLSKLITKNKQSDVHMDQLRTAIIERESVIAEKEKSLRVVERQLEHHKWLLHAEIRHHGTMSLFADTEEDPLPDFTTLASKEDIDRWVGRLQTRLKKNKMPVSGERSVETTIEDLRKEIDFYVREIIYFKLDIKGYKSDIKKLKSFAHKMGSRTS</sequence>
<comment type="caution">
    <text evidence="3">The sequence shown here is derived from an EMBL/GenBank/DDBJ whole genome shotgun (WGS) entry which is preliminary data.</text>
</comment>
<evidence type="ECO:0000313" key="3">
    <source>
        <dbReference type="EMBL" id="KAH7138219.1"/>
    </source>
</evidence>